<name>V4KQY0_EUTSA</name>
<dbReference type="eggNOG" id="ENOG502SNHU">
    <property type="taxonomic scope" value="Eukaryota"/>
</dbReference>
<dbReference type="PANTHER" id="PTHR31111">
    <property type="entry name" value="BNAA05G37150D PROTEIN-RELATED"/>
    <property type="match status" value="1"/>
</dbReference>
<feature type="non-terminal residue" evidence="2">
    <location>
        <position position="1"/>
    </location>
</feature>
<dbReference type="KEGG" id="eus:EUTSA_v10009316mg"/>
<dbReference type="Pfam" id="PF08268">
    <property type="entry name" value="FBA_3"/>
    <property type="match status" value="1"/>
</dbReference>
<dbReference type="InterPro" id="IPR013187">
    <property type="entry name" value="F-box-assoc_dom_typ3"/>
</dbReference>
<evidence type="ECO:0000259" key="1">
    <source>
        <dbReference type="Pfam" id="PF08268"/>
    </source>
</evidence>
<reference evidence="2 3" key="1">
    <citation type="journal article" date="2013" name="Front. Plant Sci.">
        <title>The Reference Genome of the Halophytic Plant Eutrema salsugineum.</title>
        <authorList>
            <person name="Yang R."/>
            <person name="Jarvis D.E."/>
            <person name="Chen H."/>
            <person name="Beilstein M.A."/>
            <person name="Grimwood J."/>
            <person name="Jenkins J."/>
            <person name="Shu S."/>
            <person name="Prochnik S."/>
            <person name="Xin M."/>
            <person name="Ma C."/>
            <person name="Schmutz J."/>
            <person name="Wing R.A."/>
            <person name="Mitchell-Olds T."/>
            <person name="Schumaker K.S."/>
            <person name="Wang X."/>
        </authorList>
    </citation>
    <scope>NUCLEOTIDE SEQUENCE [LARGE SCALE GENOMIC DNA]</scope>
</reference>
<dbReference type="OMA" id="HIAYNDH"/>
<dbReference type="InterPro" id="IPR017451">
    <property type="entry name" value="F-box-assoc_interact_dom"/>
</dbReference>
<feature type="domain" description="F-box associated beta-propeller type 3" evidence="1">
    <location>
        <begin position="31"/>
        <end position="354"/>
    </location>
</feature>
<organism evidence="2 3">
    <name type="scientific">Eutrema salsugineum</name>
    <name type="common">Saltwater cress</name>
    <name type="synonym">Sisymbrium salsugineum</name>
    <dbReference type="NCBI Taxonomy" id="72664"/>
    <lineage>
        <taxon>Eukaryota</taxon>
        <taxon>Viridiplantae</taxon>
        <taxon>Streptophyta</taxon>
        <taxon>Embryophyta</taxon>
        <taxon>Tracheophyta</taxon>
        <taxon>Spermatophyta</taxon>
        <taxon>Magnoliopsida</taxon>
        <taxon>eudicotyledons</taxon>
        <taxon>Gunneridae</taxon>
        <taxon>Pentapetalae</taxon>
        <taxon>rosids</taxon>
        <taxon>malvids</taxon>
        <taxon>Brassicales</taxon>
        <taxon>Brassicaceae</taxon>
        <taxon>Eutremeae</taxon>
        <taxon>Eutrema</taxon>
    </lineage>
</organism>
<keyword evidence="3" id="KW-1185">Reference proteome</keyword>
<dbReference type="EMBL" id="KI517683">
    <property type="protein sequence ID" value="ESQ33694.1"/>
    <property type="molecule type" value="Genomic_DNA"/>
</dbReference>
<dbReference type="PANTHER" id="PTHR31111:SF130">
    <property type="entry name" value="F-BOX ASSOCIATED UBIQUITINATION EFFECTOR FAMILY PROTEIN"/>
    <property type="match status" value="1"/>
</dbReference>
<dbReference type="Gramene" id="ESQ33694">
    <property type="protein sequence ID" value="ESQ33694"/>
    <property type="gene ID" value="EUTSA_v10009316mg"/>
</dbReference>
<evidence type="ECO:0000313" key="3">
    <source>
        <dbReference type="Proteomes" id="UP000030689"/>
    </source>
</evidence>
<dbReference type="AlphaFoldDB" id="V4KQY0"/>
<dbReference type="NCBIfam" id="TIGR01640">
    <property type="entry name" value="F_box_assoc_1"/>
    <property type="match status" value="1"/>
</dbReference>
<evidence type="ECO:0000313" key="2">
    <source>
        <dbReference type="EMBL" id="ESQ33694.1"/>
    </source>
</evidence>
<dbReference type="OrthoDB" id="1028453at2759"/>
<dbReference type="Proteomes" id="UP000030689">
    <property type="component" value="Unassembled WGS sequence"/>
</dbReference>
<gene>
    <name evidence="2" type="ORF">EUTSA_v10009316mg</name>
</gene>
<sequence>SIARCRCLSKLWGYMFQRFTDLFQTRPRPSLLFVLQRHGEWSFFSSPQLQNPYKKSSLVVSADFHVKFSRDMCPVAFHMKFLEDMWPSDFRGLTFGLIYLSSMRITEKNGEDDAVVHVIFNPRTRQFASLPKLETDGLSRSFLGFDPIDKQFKILSVDVDDHRILTLGTEEMSCRKIQCPLWHRSWPEEGICINGVLYYLAETYDTSDEPYDGYVIVCFDVRSEKYKFIELEYFEAKSINYMGKLGRINWMYTSVGSGRRTLELHMWVLEDIEKQEWSKFVYTFPANELVDLCYVSVAGVTATGEIVLSMKYTSKPLYVFYISPERNTLQRVEIQGFGEYYDDNNHRVSVFVDYM</sequence>
<proteinExistence type="predicted"/>
<protein>
    <recommendedName>
        <fullName evidence="1">F-box associated beta-propeller type 3 domain-containing protein</fullName>
    </recommendedName>
</protein>
<accession>V4KQY0</accession>